<dbReference type="EMBL" id="AVPF01000050">
    <property type="protein sequence ID" value="KGX84723.1"/>
    <property type="molecule type" value="Genomic_DNA"/>
</dbReference>
<accession>A0A0A5G0T0</accession>
<organism evidence="1 2">
    <name type="scientific">Pontibacillus marinus BH030004 = DSM 16465</name>
    <dbReference type="NCBI Taxonomy" id="1385511"/>
    <lineage>
        <taxon>Bacteria</taxon>
        <taxon>Bacillati</taxon>
        <taxon>Bacillota</taxon>
        <taxon>Bacilli</taxon>
        <taxon>Bacillales</taxon>
        <taxon>Bacillaceae</taxon>
        <taxon>Pontibacillus</taxon>
    </lineage>
</organism>
<dbReference type="Proteomes" id="UP000030403">
    <property type="component" value="Unassembled WGS sequence"/>
</dbReference>
<evidence type="ECO:0000313" key="1">
    <source>
        <dbReference type="EMBL" id="KGX84723.1"/>
    </source>
</evidence>
<sequence>MNRTLTSLAAIGASAAFLSRGRRKRGRRGFSDLFSQKSMKRIRKRVNKAFR</sequence>
<comment type="caution">
    <text evidence="1">The sequence shown here is derived from an EMBL/GenBank/DDBJ whole genome shotgun (WGS) entry which is preliminary data.</text>
</comment>
<dbReference type="InterPro" id="IPR025029">
    <property type="entry name" value="DUF3918"/>
</dbReference>
<dbReference type="RefSeq" id="WP_154657361.1">
    <property type="nucleotide sequence ID" value="NZ_AULJ01000042.1"/>
</dbReference>
<evidence type="ECO:0000313" key="2">
    <source>
        <dbReference type="Proteomes" id="UP000030403"/>
    </source>
</evidence>
<gene>
    <name evidence="1" type="ORF">N783_16245</name>
</gene>
<proteinExistence type="predicted"/>
<keyword evidence="2" id="KW-1185">Reference proteome</keyword>
<reference evidence="1 2" key="1">
    <citation type="submission" date="2013-08" db="EMBL/GenBank/DDBJ databases">
        <authorList>
            <person name="Huang J."/>
            <person name="Wang G."/>
        </authorList>
    </citation>
    <scope>NUCLEOTIDE SEQUENCE [LARGE SCALE GENOMIC DNA]</scope>
    <source>
        <strain evidence="1 2">BH030004</strain>
    </source>
</reference>
<dbReference type="AlphaFoldDB" id="A0A0A5G0T0"/>
<evidence type="ECO:0008006" key="3">
    <source>
        <dbReference type="Google" id="ProtNLM"/>
    </source>
</evidence>
<protein>
    <recommendedName>
        <fullName evidence="3">DUF3918 domain-containing protein</fullName>
    </recommendedName>
</protein>
<dbReference type="Pfam" id="PF13056">
    <property type="entry name" value="DUF3918"/>
    <property type="match status" value="1"/>
</dbReference>
<name>A0A0A5G0T0_9BACI</name>